<name>A0A919T1V6_9ACTN</name>
<accession>A0A919T1V6</accession>
<dbReference type="EMBL" id="BOQP01000071">
    <property type="protein sequence ID" value="GIM84810.1"/>
    <property type="molecule type" value="Genomic_DNA"/>
</dbReference>
<comment type="caution">
    <text evidence="1">The sequence shown here is derived from an EMBL/GenBank/DDBJ whole genome shotgun (WGS) entry which is preliminary data.</text>
</comment>
<dbReference type="AlphaFoldDB" id="A0A919T1V6"/>
<dbReference type="CDD" id="cd16387">
    <property type="entry name" value="ParB_N_Srx"/>
    <property type="match status" value="1"/>
</dbReference>
<proteinExistence type="predicted"/>
<evidence type="ECO:0000313" key="2">
    <source>
        <dbReference type="Proteomes" id="UP000680865"/>
    </source>
</evidence>
<keyword evidence="2" id="KW-1185">Reference proteome</keyword>
<organism evidence="1 2">
    <name type="scientific">Winogradskya consettensis</name>
    <dbReference type="NCBI Taxonomy" id="113560"/>
    <lineage>
        <taxon>Bacteria</taxon>
        <taxon>Bacillati</taxon>
        <taxon>Actinomycetota</taxon>
        <taxon>Actinomycetes</taxon>
        <taxon>Micromonosporales</taxon>
        <taxon>Micromonosporaceae</taxon>
        <taxon>Winogradskya</taxon>
    </lineage>
</organism>
<sequence length="359" mass="39266">MSLPKFDDIPIERLRFDPENPRFPRSVNGANEVEVLSFMLADAGLLDLMGSIAAQGFFPGEPLLVYPHPGDIALNIVVEGNRRLAASKLLVNPSEAPIKAAAVGAEAEKATAVPTLLPCLIFESRQEILKHLGYRHVTGIREWDPLAKARFLRQRIEDVEGEDNREKFKELARTIGSRADYVGRLLAALRLYEIAEENAYFGIVGLSEETVDFSLISSVLAYSNIVAYLGLSSSQDVAAENLVINHLSDIVKWVFERVDGVTVLGESRNIKKLAEVVGNEESVAALRNGEALDNALSLASGDGHAFRQYVLLASRNLQSAAGSLEGHPVSEEDVAAIEEVRRLALDLRKAVQALLDEEE</sequence>
<dbReference type="RefSeq" id="WP_213003596.1">
    <property type="nucleotide sequence ID" value="NZ_BAAATW010000011.1"/>
</dbReference>
<reference evidence="1" key="1">
    <citation type="submission" date="2021-03" db="EMBL/GenBank/DDBJ databases">
        <title>Whole genome shotgun sequence of Actinoplanes consettensis NBRC 14913.</title>
        <authorList>
            <person name="Komaki H."/>
            <person name="Tamura T."/>
        </authorList>
    </citation>
    <scope>NUCLEOTIDE SEQUENCE</scope>
    <source>
        <strain evidence="1">NBRC 14913</strain>
    </source>
</reference>
<evidence type="ECO:0008006" key="3">
    <source>
        <dbReference type="Google" id="ProtNLM"/>
    </source>
</evidence>
<evidence type="ECO:0000313" key="1">
    <source>
        <dbReference type="EMBL" id="GIM84810.1"/>
    </source>
</evidence>
<dbReference type="Proteomes" id="UP000680865">
    <property type="component" value="Unassembled WGS sequence"/>
</dbReference>
<protein>
    <recommendedName>
        <fullName evidence="3">ParB/Sulfiredoxin domain-containing protein</fullName>
    </recommendedName>
</protein>
<gene>
    <name evidence="1" type="ORF">Aco04nite_93270</name>
</gene>
<dbReference type="SUPFAM" id="SSF110849">
    <property type="entry name" value="ParB/Sulfiredoxin"/>
    <property type="match status" value="1"/>
</dbReference>
<dbReference type="InterPro" id="IPR036086">
    <property type="entry name" value="ParB/Sulfiredoxin_sf"/>
</dbReference>